<dbReference type="Pfam" id="PF00578">
    <property type="entry name" value="AhpC-TSA"/>
    <property type="match status" value="1"/>
</dbReference>
<keyword evidence="4 14" id="KW-0575">Peroxidase</keyword>
<evidence type="ECO:0000256" key="12">
    <source>
        <dbReference type="ARBA" id="ARBA00049091"/>
    </source>
</evidence>
<comment type="similarity">
    <text evidence="10">Belongs to the peroxiredoxin family. BCP/PrxQ subfamily.</text>
</comment>
<keyword evidence="15" id="KW-1185">Reference proteome</keyword>
<evidence type="ECO:0000256" key="5">
    <source>
        <dbReference type="ARBA" id="ARBA00022862"/>
    </source>
</evidence>
<reference evidence="15" key="1">
    <citation type="journal article" date="2019" name="Int. J. Syst. Evol. Microbiol.">
        <title>The Global Catalogue of Microorganisms (GCM) 10K type strain sequencing project: providing services to taxonomists for standard genome sequencing and annotation.</title>
        <authorList>
            <consortium name="The Broad Institute Genomics Platform"/>
            <consortium name="The Broad Institute Genome Sequencing Center for Infectious Disease"/>
            <person name="Wu L."/>
            <person name="Ma J."/>
        </authorList>
    </citation>
    <scope>NUCLEOTIDE SEQUENCE [LARGE SCALE GENOMIC DNA]</scope>
    <source>
        <strain evidence="15">CCUG 56401</strain>
    </source>
</reference>
<sequence>MRPGDVVADFVLPDQHGTERALSELLDAGPVVLFFYPAAMTTGCTAETCHFRDLSAEFAELGAQPVGISADPVGKQYRFAEANSVPFPLLSDFDGVVARRFGVKRRFGPIPVKRHTFVVDTDSSVLTVVRDEFRMTAHADTALRVLRDRVTES</sequence>
<evidence type="ECO:0000256" key="2">
    <source>
        <dbReference type="ARBA" id="ARBA00011245"/>
    </source>
</evidence>
<dbReference type="PANTHER" id="PTHR42801:SF8">
    <property type="entry name" value="PEROXIREDOXIN RV1608C-RELATED"/>
    <property type="match status" value="1"/>
</dbReference>
<dbReference type="PROSITE" id="PS51352">
    <property type="entry name" value="THIOREDOXIN_2"/>
    <property type="match status" value="1"/>
</dbReference>
<evidence type="ECO:0000256" key="9">
    <source>
        <dbReference type="ARBA" id="ARBA00032824"/>
    </source>
</evidence>
<keyword evidence="5" id="KW-0049">Antioxidant</keyword>
<evidence type="ECO:0000256" key="3">
    <source>
        <dbReference type="ARBA" id="ARBA00013017"/>
    </source>
</evidence>
<dbReference type="CDD" id="cd03017">
    <property type="entry name" value="PRX_BCP"/>
    <property type="match status" value="1"/>
</dbReference>
<name>A0ABW3FQK7_9PSEU</name>
<dbReference type="EMBL" id="JBHTIW010000004">
    <property type="protein sequence ID" value="MFD0919888.1"/>
    <property type="molecule type" value="Genomic_DNA"/>
</dbReference>
<evidence type="ECO:0000313" key="14">
    <source>
        <dbReference type="EMBL" id="MFD0919888.1"/>
    </source>
</evidence>
<dbReference type="InterPro" id="IPR050924">
    <property type="entry name" value="Peroxiredoxin_BCP/PrxQ"/>
</dbReference>
<dbReference type="Proteomes" id="UP001597018">
    <property type="component" value="Unassembled WGS sequence"/>
</dbReference>
<dbReference type="Gene3D" id="3.40.30.10">
    <property type="entry name" value="Glutaredoxin"/>
    <property type="match status" value="1"/>
</dbReference>
<keyword evidence="7" id="KW-1015">Disulfide bond</keyword>
<organism evidence="14 15">
    <name type="scientific">Saccharopolyspora rosea</name>
    <dbReference type="NCBI Taxonomy" id="524884"/>
    <lineage>
        <taxon>Bacteria</taxon>
        <taxon>Bacillati</taxon>
        <taxon>Actinomycetota</taxon>
        <taxon>Actinomycetes</taxon>
        <taxon>Pseudonocardiales</taxon>
        <taxon>Pseudonocardiaceae</taxon>
        <taxon>Saccharopolyspora</taxon>
    </lineage>
</organism>
<evidence type="ECO:0000256" key="7">
    <source>
        <dbReference type="ARBA" id="ARBA00023157"/>
    </source>
</evidence>
<dbReference type="InterPro" id="IPR000866">
    <property type="entry name" value="AhpC/TSA"/>
</dbReference>
<dbReference type="RefSeq" id="WP_263251916.1">
    <property type="nucleotide sequence ID" value="NZ_BAABLT010000052.1"/>
</dbReference>
<comment type="function">
    <text evidence="1">Thiol-specific peroxidase that catalyzes the reduction of hydrogen peroxide and organic hydroperoxides to water and alcohols, respectively. Plays a role in cell protection against oxidative stress by detoxifying peroxides and as sensor of hydrogen peroxide-mediated signaling events.</text>
</comment>
<dbReference type="InterPro" id="IPR024706">
    <property type="entry name" value="Peroxiredoxin_AhpC-typ"/>
</dbReference>
<comment type="subunit">
    <text evidence="2">Monomer.</text>
</comment>
<evidence type="ECO:0000256" key="6">
    <source>
        <dbReference type="ARBA" id="ARBA00023002"/>
    </source>
</evidence>
<dbReference type="SUPFAM" id="SSF52833">
    <property type="entry name" value="Thioredoxin-like"/>
    <property type="match status" value="1"/>
</dbReference>
<gene>
    <name evidence="14" type="ORF">ACFQ16_09035</name>
</gene>
<dbReference type="GO" id="GO:0140824">
    <property type="term" value="F:thioredoxin-dependent peroxiredoxin activity"/>
    <property type="evidence" value="ECO:0007669"/>
    <property type="project" value="UniProtKB-EC"/>
</dbReference>
<accession>A0ABW3FQK7</accession>
<dbReference type="InterPro" id="IPR036249">
    <property type="entry name" value="Thioredoxin-like_sf"/>
</dbReference>
<keyword evidence="8" id="KW-0676">Redox-active center</keyword>
<evidence type="ECO:0000256" key="10">
    <source>
        <dbReference type="ARBA" id="ARBA00038489"/>
    </source>
</evidence>
<proteinExistence type="inferred from homology"/>
<comment type="caution">
    <text evidence="14">The sequence shown here is derived from an EMBL/GenBank/DDBJ whole genome shotgun (WGS) entry which is preliminary data.</text>
</comment>
<evidence type="ECO:0000256" key="4">
    <source>
        <dbReference type="ARBA" id="ARBA00022559"/>
    </source>
</evidence>
<protein>
    <recommendedName>
        <fullName evidence="3">thioredoxin-dependent peroxiredoxin</fullName>
        <ecNumber evidence="3">1.11.1.24</ecNumber>
    </recommendedName>
    <alternativeName>
        <fullName evidence="11">Bacterioferritin comigratory protein</fullName>
    </alternativeName>
    <alternativeName>
        <fullName evidence="9">Thioredoxin peroxidase</fullName>
    </alternativeName>
</protein>
<feature type="domain" description="Thioredoxin" evidence="13">
    <location>
        <begin position="1"/>
        <end position="151"/>
    </location>
</feature>
<comment type="catalytic activity">
    <reaction evidence="12">
        <text>a hydroperoxide + [thioredoxin]-dithiol = an alcohol + [thioredoxin]-disulfide + H2O</text>
        <dbReference type="Rhea" id="RHEA:62620"/>
        <dbReference type="Rhea" id="RHEA-COMP:10698"/>
        <dbReference type="Rhea" id="RHEA-COMP:10700"/>
        <dbReference type="ChEBI" id="CHEBI:15377"/>
        <dbReference type="ChEBI" id="CHEBI:29950"/>
        <dbReference type="ChEBI" id="CHEBI:30879"/>
        <dbReference type="ChEBI" id="CHEBI:35924"/>
        <dbReference type="ChEBI" id="CHEBI:50058"/>
        <dbReference type="EC" id="1.11.1.24"/>
    </reaction>
</comment>
<evidence type="ECO:0000256" key="11">
    <source>
        <dbReference type="ARBA" id="ARBA00041373"/>
    </source>
</evidence>
<keyword evidence="6 14" id="KW-0560">Oxidoreductase</keyword>
<evidence type="ECO:0000256" key="8">
    <source>
        <dbReference type="ARBA" id="ARBA00023284"/>
    </source>
</evidence>
<evidence type="ECO:0000259" key="13">
    <source>
        <dbReference type="PROSITE" id="PS51352"/>
    </source>
</evidence>
<dbReference type="PANTHER" id="PTHR42801">
    <property type="entry name" value="THIOREDOXIN-DEPENDENT PEROXIDE REDUCTASE"/>
    <property type="match status" value="1"/>
</dbReference>
<evidence type="ECO:0000256" key="1">
    <source>
        <dbReference type="ARBA" id="ARBA00003330"/>
    </source>
</evidence>
<dbReference type="InterPro" id="IPR013766">
    <property type="entry name" value="Thioredoxin_domain"/>
</dbReference>
<evidence type="ECO:0000313" key="15">
    <source>
        <dbReference type="Proteomes" id="UP001597018"/>
    </source>
</evidence>
<dbReference type="PIRSF" id="PIRSF000239">
    <property type="entry name" value="AHPC"/>
    <property type="match status" value="1"/>
</dbReference>
<dbReference type="EC" id="1.11.1.24" evidence="3"/>